<proteinExistence type="predicted"/>
<comment type="caution">
    <text evidence="4">The sequence shown here is derived from an EMBL/GenBank/DDBJ whole genome shotgun (WGS) entry which is preliminary data.</text>
</comment>
<evidence type="ECO:0000259" key="3">
    <source>
        <dbReference type="Pfam" id="PF05692"/>
    </source>
</evidence>
<dbReference type="RefSeq" id="WP_255045593.1">
    <property type="nucleotide sequence ID" value="NZ_CP101415.1"/>
</dbReference>
<feature type="compositionally biased region" description="Low complexity" evidence="1">
    <location>
        <begin position="609"/>
        <end position="627"/>
    </location>
</feature>
<feature type="compositionally biased region" description="Polar residues" evidence="1">
    <location>
        <begin position="30"/>
        <end position="46"/>
    </location>
</feature>
<evidence type="ECO:0000313" key="4">
    <source>
        <dbReference type="EMBL" id="MDC4183464.1"/>
    </source>
</evidence>
<feature type="chain" id="PRO_5043375264" description="Haemagglutinin Mycoplasma domain-containing protein" evidence="2">
    <location>
        <begin position="25"/>
        <end position="627"/>
    </location>
</feature>
<dbReference type="InterPro" id="IPR008692">
    <property type="entry name" value="Hemogglutn_Mycoplasma"/>
</dbReference>
<name>A0AAW6HSA0_9MOLU</name>
<dbReference type="AlphaFoldDB" id="A0AAW6HSA0"/>
<protein>
    <recommendedName>
        <fullName evidence="3">Haemagglutinin Mycoplasma domain-containing protein</fullName>
    </recommendedName>
</protein>
<evidence type="ECO:0000313" key="5">
    <source>
        <dbReference type="Proteomes" id="UP001216384"/>
    </source>
</evidence>
<dbReference type="EMBL" id="JAJHZP010000013">
    <property type="protein sequence ID" value="MDC4183464.1"/>
    <property type="molecule type" value="Genomic_DNA"/>
</dbReference>
<feature type="signal peptide" evidence="2">
    <location>
        <begin position="1"/>
        <end position="24"/>
    </location>
</feature>
<dbReference type="Pfam" id="PF05692">
    <property type="entry name" value="Myco_haema"/>
    <property type="match status" value="2"/>
</dbReference>
<gene>
    <name evidence="4" type="ORF">LNO71_02260</name>
</gene>
<feature type="region of interest" description="Disordered" evidence="1">
    <location>
        <begin position="602"/>
        <end position="627"/>
    </location>
</feature>
<accession>A0AAW6HSA0</accession>
<keyword evidence="2" id="KW-0732">Signal</keyword>
<feature type="domain" description="Haemagglutinin Mycoplasma" evidence="3">
    <location>
        <begin position="379"/>
        <end position="612"/>
    </location>
</feature>
<feature type="region of interest" description="Disordered" evidence="1">
    <location>
        <begin position="30"/>
        <end position="76"/>
    </location>
</feature>
<evidence type="ECO:0000256" key="1">
    <source>
        <dbReference type="SAM" id="MobiDB-lite"/>
    </source>
</evidence>
<feature type="domain" description="Haemagglutinin Mycoplasma" evidence="3">
    <location>
        <begin position="241"/>
        <end position="376"/>
    </location>
</feature>
<reference evidence="4" key="1">
    <citation type="submission" date="2021-11" db="EMBL/GenBank/DDBJ databases">
        <title>Description of Mycoplasma bradburyaesp. nov.from sea birds: a tribute to a great mycoplasmologist.</title>
        <authorList>
            <person name="Ramirez A.S."/>
            <person name="Poveda C."/>
            <person name="Suarez-Perez A."/>
            <person name="Rosales R.S."/>
            <person name="Dijkman R."/>
            <person name="Feberwee A."/>
            <person name="Spergser J."/>
            <person name="Szostak M.P."/>
            <person name="Ressel L."/>
            <person name="Calabuig P."/>
            <person name="Catania S."/>
            <person name="Gobbo F."/>
            <person name="Timofte D."/>
            <person name="Poveda J.B."/>
        </authorList>
    </citation>
    <scope>NUCLEOTIDE SEQUENCE</scope>
    <source>
        <strain evidence="4">T264</strain>
    </source>
</reference>
<dbReference type="Pfam" id="PF07554">
    <property type="entry name" value="FIVAR"/>
    <property type="match status" value="2"/>
</dbReference>
<sequence length="627" mass="68206">MKQKTKKLLQLSFSLGFLVTTALVATSCNQPKTVTPKPTNPMQPGNGSETTTPESGETMQPGSGSGSGAGTTTPDNAEAKTHLESVISSEMQKLSMYNDYSVIKSTLANAYATAKTVYGKADATKDELTNAKTALETAIATAASNKNKFDNEHTDLVTSFNSLKETLSHKETNLNSLVDSRYQGLKTILVNSYNDAQGIVTKTLQAEGLNKQQIDNANSAITSITTDLTNKKANIDSYSSFKKFEINEANFHGDFMYTSKPATSQSIVSFSSSFDYAASGKMWRYAKRTINGASNNSEITDVSWIYSLDKGTGSANNSNASYDIEFEYYGGSTATLYFPYKAAKTEQVSSGSETNDKLSLKYKLNDETESKPINISDAKLDEIKIAKVDLTNLKFGMNKISFSTEQSKSAPMIGNIYISTTDETLDDVRDNIFGNVRTESKPNEITVDFAKGYGLANKAIDVREGTIIKKLTGNIVGTSENNTYYLLGYLGKGVPNTNNNPENVRYYTFYVNAKKAGMYEISGVYNSGENRGLTFWKGGYNVTTGTGVKAAFHNLNSTPNNWNDKLKTFNKDQKVSNEASSLLLSVGLNKIVVSGLTPNNESPNLGNVTFTLTEDSSSTETSNETRN</sequence>
<dbReference type="Proteomes" id="UP001216384">
    <property type="component" value="Unassembled WGS sequence"/>
</dbReference>
<dbReference type="PROSITE" id="PS51257">
    <property type="entry name" value="PROKAR_LIPOPROTEIN"/>
    <property type="match status" value="1"/>
</dbReference>
<organism evidence="4 5">
    <name type="scientific">Mycoplasma bradburyae</name>
    <dbReference type="NCBI Taxonomy" id="2963128"/>
    <lineage>
        <taxon>Bacteria</taxon>
        <taxon>Bacillati</taxon>
        <taxon>Mycoplasmatota</taxon>
        <taxon>Mollicutes</taxon>
        <taxon>Mycoplasmataceae</taxon>
        <taxon>Mycoplasma</taxon>
    </lineage>
</organism>
<dbReference type="Gene3D" id="1.20.1270.90">
    <property type="entry name" value="AF1782-like"/>
    <property type="match status" value="1"/>
</dbReference>
<evidence type="ECO:0000256" key="2">
    <source>
        <dbReference type="SAM" id="SignalP"/>
    </source>
</evidence>
<feature type="compositionally biased region" description="Low complexity" evidence="1">
    <location>
        <begin position="47"/>
        <end position="58"/>
    </location>
</feature>